<dbReference type="GeneID" id="301340150"/>
<dbReference type="GO" id="GO:0006310">
    <property type="term" value="P:DNA recombination"/>
    <property type="evidence" value="ECO:0007669"/>
    <property type="project" value="UniProtKB-KW"/>
</dbReference>
<dbReference type="InterPro" id="IPR011010">
    <property type="entry name" value="DNA_brk_join_enz"/>
</dbReference>
<dbReference type="GO" id="GO:0008907">
    <property type="term" value="F:integrase activity"/>
    <property type="evidence" value="ECO:0007669"/>
    <property type="project" value="InterPro"/>
</dbReference>
<dbReference type="GO" id="GO:0003677">
    <property type="term" value="F:DNA binding"/>
    <property type="evidence" value="ECO:0007669"/>
    <property type="project" value="UniProtKB-UniRule"/>
</dbReference>
<dbReference type="PROSITE" id="PS51900">
    <property type="entry name" value="CB"/>
    <property type="match status" value="1"/>
</dbReference>
<organism evidence="7">
    <name type="scientific">Shewanella oncorhynchi</name>
    <dbReference type="NCBI Taxonomy" id="2726434"/>
    <lineage>
        <taxon>Bacteria</taxon>
        <taxon>Pseudomonadati</taxon>
        <taxon>Pseudomonadota</taxon>
        <taxon>Gammaproteobacteria</taxon>
        <taxon>Alteromonadales</taxon>
        <taxon>Shewanellaceae</taxon>
        <taxon>Shewanella</taxon>
    </lineage>
</organism>
<dbReference type="Pfam" id="PF00589">
    <property type="entry name" value="Phage_integrase"/>
    <property type="match status" value="1"/>
</dbReference>
<dbReference type="InterPro" id="IPR010998">
    <property type="entry name" value="Integrase_recombinase_N"/>
</dbReference>
<evidence type="ECO:0000256" key="5">
    <source>
        <dbReference type="PROSITE-ProRule" id="PRU01248"/>
    </source>
</evidence>
<name>A0AA50KBI8_9GAMM</name>
<dbReference type="SUPFAM" id="SSF56349">
    <property type="entry name" value="DNA breaking-rejoining enzymes"/>
    <property type="match status" value="1"/>
</dbReference>
<dbReference type="AlphaFoldDB" id="A0AA50KBI8"/>
<reference evidence="7" key="1">
    <citation type="submission" date="2023-08" db="EMBL/GenBank/DDBJ databases">
        <title>Complete genome sequence of Shewanella oncorhynchi Z-P2, a siderophore putrebactin-producing bacterium.</title>
        <authorList>
            <person name="Zhang Y."/>
        </authorList>
    </citation>
    <scope>NUCLEOTIDE SEQUENCE</scope>
    <source>
        <strain evidence="7">Z-P2</strain>
    </source>
</reference>
<dbReference type="Gene3D" id="1.10.150.130">
    <property type="match status" value="1"/>
</dbReference>
<sequence>MAARPRKFDLGVENLYCRQDARNGEVYYQYRDPRNGAFRGLGKDRTIAKERASALNLLIAQQLASAFIDNYNARPERVAQHGIAFKKWVEKYIAIQGDRLNNGEIRLNTFKTRKSQATIAIKAMGNIPLKDISTKDCYELMQSLRAQGKERTAQAVRSVLIDIFKEAAQAGEITGGFNPASATKSPRVNVVRDRLELEAVKQILTVAETKEPWVKNTILLALVTGQRRVDIANMQFKKGKDWERLYQNWKTGNRSKPPYSYVEGEWLHVFQQKTSTMLKLPLGLKLEALDLSIGNVVLSCRSRCVSKYLIHHQHGSRGATIGGQVFVDTITKRFSECRDELGPSTTTFHELRSLSERLYSGQGIDTQILLGHKDPRTTAAYHDIRGQMWIELVI</sequence>
<gene>
    <name evidence="7" type="ORF">RA178_13165</name>
</gene>
<dbReference type="Gene3D" id="3.30.160.60">
    <property type="entry name" value="Classic Zinc Finger"/>
    <property type="match status" value="1"/>
</dbReference>
<dbReference type="EMBL" id="CP132914">
    <property type="protein sequence ID" value="WMB71386.1"/>
    <property type="molecule type" value="Genomic_DNA"/>
</dbReference>
<dbReference type="KEGG" id="sog:RA178_13165"/>
<dbReference type="RefSeq" id="WP_306682192.1">
    <property type="nucleotide sequence ID" value="NZ_CP132914.1"/>
</dbReference>
<dbReference type="InterPro" id="IPR013762">
    <property type="entry name" value="Integrase-like_cat_sf"/>
</dbReference>
<accession>A0AA50KBI8</accession>
<dbReference type="Proteomes" id="UP001236800">
    <property type="component" value="Chromosome"/>
</dbReference>
<dbReference type="Pfam" id="PF09003">
    <property type="entry name" value="Arm-DNA-bind_1"/>
    <property type="match status" value="1"/>
</dbReference>
<dbReference type="InterPro" id="IPR044068">
    <property type="entry name" value="CB"/>
</dbReference>
<evidence type="ECO:0000256" key="2">
    <source>
        <dbReference type="ARBA" id="ARBA00022908"/>
    </source>
</evidence>
<comment type="similarity">
    <text evidence="1">Belongs to the 'phage' integrase family.</text>
</comment>
<keyword evidence="3 5" id="KW-0238">DNA-binding</keyword>
<dbReference type="InterPro" id="IPR015094">
    <property type="entry name" value="Integrase_lambda-typ_DNA-bd_N"/>
</dbReference>
<evidence type="ECO:0000313" key="7">
    <source>
        <dbReference type="EMBL" id="WMB71386.1"/>
    </source>
</evidence>
<feature type="domain" description="Core-binding (CB)" evidence="6">
    <location>
        <begin position="83"/>
        <end position="168"/>
    </location>
</feature>
<evidence type="ECO:0000256" key="1">
    <source>
        <dbReference type="ARBA" id="ARBA00008857"/>
    </source>
</evidence>
<dbReference type="Gene3D" id="1.10.443.10">
    <property type="entry name" value="Intergrase catalytic core"/>
    <property type="match status" value="1"/>
</dbReference>
<keyword evidence="2" id="KW-0229">DNA integration</keyword>
<evidence type="ECO:0000259" key="6">
    <source>
        <dbReference type="PROSITE" id="PS51900"/>
    </source>
</evidence>
<dbReference type="InterPro" id="IPR053876">
    <property type="entry name" value="Phage_int_M"/>
</dbReference>
<dbReference type="InterPro" id="IPR002104">
    <property type="entry name" value="Integrase_catalytic"/>
</dbReference>
<dbReference type="Pfam" id="PF22022">
    <property type="entry name" value="Phage_int_M"/>
    <property type="match status" value="1"/>
</dbReference>
<evidence type="ECO:0000256" key="3">
    <source>
        <dbReference type="ARBA" id="ARBA00023125"/>
    </source>
</evidence>
<proteinExistence type="inferred from homology"/>
<protein>
    <submittedName>
        <fullName evidence="7">Phage integrase Arm DNA-binding domain-containing protein</fullName>
    </submittedName>
</protein>
<keyword evidence="4" id="KW-0233">DNA recombination</keyword>
<evidence type="ECO:0000256" key="4">
    <source>
        <dbReference type="ARBA" id="ARBA00023172"/>
    </source>
</evidence>